<sequence>MRGSAASSSRRLLQPRSRMKKAQELHVMPGTIGTRRSGGQLDFRPGLAAVAFPVVPTNSDFVHVDVPLPFPWAG</sequence>
<feature type="region of interest" description="Disordered" evidence="1">
    <location>
        <begin position="1"/>
        <end position="21"/>
    </location>
</feature>
<dbReference type="AlphaFoldDB" id="A0A073B353"/>
<gene>
    <name evidence="2" type="ORF">GU90_01040</name>
</gene>
<proteinExistence type="predicted"/>
<evidence type="ECO:0000256" key="1">
    <source>
        <dbReference type="SAM" id="MobiDB-lite"/>
    </source>
</evidence>
<evidence type="ECO:0000313" key="2">
    <source>
        <dbReference type="EMBL" id="KEI45996.1"/>
    </source>
</evidence>
<dbReference type="Proteomes" id="UP000031419">
    <property type="component" value="Unassembled WGS sequence"/>
</dbReference>
<evidence type="ECO:0000313" key="3">
    <source>
        <dbReference type="Proteomes" id="UP000031419"/>
    </source>
</evidence>
<dbReference type="EMBL" id="JNVU01000004">
    <property type="protein sequence ID" value="KEI45996.1"/>
    <property type="molecule type" value="Genomic_DNA"/>
</dbReference>
<feature type="compositionally biased region" description="Low complexity" evidence="1">
    <location>
        <begin position="1"/>
        <end position="16"/>
    </location>
</feature>
<reference evidence="2 3" key="1">
    <citation type="submission" date="2014-06" db="EMBL/GenBank/DDBJ databases">
        <title>Saccharopolyspora rectivirgula DSM-43113 Genome sequencing.</title>
        <authorList>
            <person name="Barrera C."/>
            <person name="Millon L."/>
            <person name="Rognon B."/>
            <person name="Zaugg C."/>
            <person name="Monod M."/>
        </authorList>
    </citation>
    <scope>NUCLEOTIDE SEQUENCE [LARGE SCALE GENOMIC DNA]</scope>
    <source>
        <strain evidence="2 3">DSM 43113</strain>
    </source>
</reference>
<comment type="caution">
    <text evidence="2">The sequence shown here is derived from an EMBL/GenBank/DDBJ whole genome shotgun (WGS) entry which is preliminary data.</text>
</comment>
<accession>A0A073B353</accession>
<organism evidence="2 3">
    <name type="scientific">Saccharopolyspora rectivirgula</name>
    <dbReference type="NCBI Taxonomy" id="28042"/>
    <lineage>
        <taxon>Bacteria</taxon>
        <taxon>Bacillati</taxon>
        <taxon>Actinomycetota</taxon>
        <taxon>Actinomycetes</taxon>
        <taxon>Pseudonocardiales</taxon>
        <taxon>Pseudonocardiaceae</taxon>
        <taxon>Saccharopolyspora</taxon>
    </lineage>
</organism>
<protein>
    <submittedName>
        <fullName evidence="2">Uncharacterized protein</fullName>
    </submittedName>
</protein>
<name>A0A073B353_9PSEU</name>
<keyword evidence="3" id="KW-1185">Reference proteome</keyword>